<evidence type="ECO:0000313" key="4">
    <source>
        <dbReference type="Proteomes" id="UP000242763"/>
    </source>
</evidence>
<dbReference type="STRING" id="1121003.SAMN03080618_00699"/>
<accession>A0A1I3IXQ6</accession>
<evidence type="ECO:0000259" key="2">
    <source>
        <dbReference type="PROSITE" id="PS50983"/>
    </source>
</evidence>
<dbReference type="SUPFAM" id="SSF53807">
    <property type="entry name" value="Helical backbone' metal receptor"/>
    <property type="match status" value="1"/>
</dbReference>
<evidence type="ECO:0000313" key="3">
    <source>
        <dbReference type="EMBL" id="SFI52648.1"/>
    </source>
</evidence>
<dbReference type="Proteomes" id="UP000242763">
    <property type="component" value="Unassembled WGS sequence"/>
</dbReference>
<protein>
    <submittedName>
        <fullName evidence="3">Iron complex transport system substrate-binding protein</fullName>
    </submittedName>
</protein>
<dbReference type="Gene3D" id="3.40.50.1980">
    <property type="entry name" value="Nitrogenase molybdenum iron protein domain"/>
    <property type="match status" value="2"/>
</dbReference>
<dbReference type="Pfam" id="PF01497">
    <property type="entry name" value="Peripla_BP_2"/>
    <property type="match status" value="1"/>
</dbReference>
<name>A0A1I3IXQ6_9HYPH</name>
<keyword evidence="4" id="KW-1185">Reference proteome</keyword>
<keyword evidence="1" id="KW-0732">Signal</keyword>
<organism evidence="3 4">
    <name type="scientific">Aquamicrobium aerolatum DSM 21857</name>
    <dbReference type="NCBI Taxonomy" id="1121003"/>
    <lineage>
        <taxon>Bacteria</taxon>
        <taxon>Pseudomonadati</taxon>
        <taxon>Pseudomonadota</taxon>
        <taxon>Alphaproteobacteria</taxon>
        <taxon>Hyphomicrobiales</taxon>
        <taxon>Phyllobacteriaceae</taxon>
        <taxon>Aerobium</taxon>
    </lineage>
</organism>
<feature type="domain" description="Fe/B12 periplasmic-binding" evidence="2">
    <location>
        <begin position="34"/>
        <end position="286"/>
    </location>
</feature>
<reference evidence="4" key="1">
    <citation type="submission" date="2016-10" db="EMBL/GenBank/DDBJ databases">
        <authorList>
            <person name="Varghese N."/>
            <person name="Submissions S."/>
        </authorList>
    </citation>
    <scope>NUCLEOTIDE SEQUENCE [LARGE SCALE GENOMIC DNA]</scope>
    <source>
        <strain evidence="4">DSM 21857</strain>
    </source>
</reference>
<dbReference type="InterPro" id="IPR002491">
    <property type="entry name" value="ABC_transptr_periplasmic_BD"/>
</dbReference>
<dbReference type="EMBL" id="FORF01000003">
    <property type="protein sequence ID" value="SFI52648.1"/>
    <property type="molecule type" value="Genomic_DNA"/>
</dbReference>
<dbReference type="InterPro" id="IPR050902">
    <property type="entry name" value="ABC_Transporter_SBP"/>
</dbReference>
<feature type="chain" id="PRO_5017419033" evidence="1">
    <location>
        <begin position="29"/>
        <end position="287"/>
    </location>
</feature>
<evidence type="ECO:0000256" key="1">
    <source>
        <dbReference type="SAM" id="SignalP"/>
    </source>
</evidence>
<dbReference type="PROSITE" id="PS50983">
    <property type="entry name" value="FE_B12_PBP"/>
    <property type="match status" value="1"/>
</dbReference>
<feature type="signal peptide" evidence="1">
    <location>
        <begin position="1"/>
        <end position="28"/>
    </location>
</feature>
<dbReference type="PANTHER" id="PTHR30535:SF34">
    <property type="entry name" value="MOLYBDATE-BINDING PROTEIN MOLA"/>
    <property type="match status" value="1"/>
</dbReference>
<dbReference type="AlphaFoldDB" id="A0A1I3IXQ6"/>
<gene>
    <name evidence="3" type="ORF">SAMN03080618_00699</name>
</gene>
<sequence>MMKAGARIALVTVAIALASLASFHPARAEDAPRRVVSINVCTDQMAMLIADPEQLHSVSFLAADDGSSVMTAQARNHVLNHAQAEEISLMQPDLVLGGTFTSPATVQMLRRLGFRVELFAPEADFDDIRVNLRRIGDLLGHRDRAEALVAKMDAALDEASAGGAQGVSVAMYSSNNYTSGKGSLSDAVIKAAGMSNIADRLGIVGIGQVPLETLVLAQPDLVVVGEQRFEAPALAQQNFVHPAFAAIAPPDRLVEIPGRYWVCGAPFTVDAVRMLRQAAARYKEMHP</sequence>
<dbReference type="PANTHER" id="PTHR30535">
    <property type="entry name" value="VITAMIN B12-BINDING PROTEIN"/>
    <property type="match status" value="1"/>
</dbReference>
<dbReference type="RefSeq" id="WP_244523139.1">
    <property type="nucleotide sequence ID" value="NZ_FORF01000003.1"/>
</dbReference>
<proteinExistence type="predicted"/>